<accession>A0A397SHJ6</accession>
<name>A0A397SHJ6_9GLOM</name>
<dbReference type="Proteomes" id="UP000265703">
    <property type="component" value="Unassembled WGS sequence"/>
</dbReference>
<reference evidence="1 2" key="1">
    <citation type="submission" date="2018-06" db="EMBL/GenBank/DDBJ databases">
        <title>Comparative genomics reveals the genomic features of Rhizophagus irregularis, R. cerebriforme, R. diaphanum and Gigaspora rosea, and their symbiotic lifestyle signature.</title>
        <authorList>
            <person name="Morin E."/>
            <person name="San Clemente H."/>
            <person name="Chen E.C.H."/>
            <person name="De La Providencia I."/>
            <person name="Hainaut M."/>
            <person name="Kuo A."/>
            <person name="Kohler A."/>
            <person name="Murat C."/>
            <person name="Tang N."/>
            <person name="Roy S."/>
            <person name="Loubradou J."/>
            <person name="Henrissat B."/>
            <person name="Grigoriev I.V."/>
            <person name="Corradi N."/>
            <person name="Roux C."/>
            <person name="Martin F.M."/>
        </authorList>
    </citation>
    <scope>NUCLEOTIDE SEQUENCE [LARGE SCALE GENOMIC DNA]</scope>
    <source>
        <strain evidence="1 2">DAOM 227022</strain>
    </source>
</reference>
<evidence type="ECO:0000313" key="1">
    <source>
        <dbReference type="EMBL" id="RIA85052.1"/>
    </source>
</evidence>
<organism evidence="1 2">
    <name type="scientific">Glomus cerebriforme</name>
    <dbReference type="NCBI Taxonomy" id="658196"/>
    <lineage>
        <taxon>Eukaryota</taxon>
        <taxon>Fungi</taxon>
        <taxon>Fungi incertae sedis</taxon>
        <taxon>Mucoromycota</taxon>
        <taxon>Glomeromycotina</taxon>
        <taxon>Glomeromycetes</taxon>
        <taxon>Glomerales</taxon>
        <taxon>Glomeraceae</taxon>
        <taxon>Glomus</taxon>
    </lineage>
</organism>
<dbReference type="AlphaFoldDB" id="A0A397SHJ6"/>
<evidence type="ECO:0000313" key="2">
    <source>
        <dbReference type="Proteomes" id="UP000265703"/>
    </source>
</evidence>
<sequence>MSASNQVKDEDIDILSLDDDNLSSTAINLESIMTEDISYDTEILPYDELALKKCRKMDLTISKLTEKEIDYLVENNSDLLTSCIIIDIIDGELKCYSKTAACPLTQLIGTWEIEVDEKIFTIPCLGLKACPVFRDIVNLDDSIIKKSNRRGRKDPFSYEDNHKIDTTKALELLG</sequence>
<protein>
    <submittedName>
        <fullName evidence="1">Uncharacterized protein</fullName>
    </submittedName>
</protein>
<comment type="caution">
    <text evidence="1">The sequence shown here is derived from an EMBL/GenBank/DDBJ whole genome shotgun (WGS) entry which is preliminary data.</text>
</comment>
<gene>
    <name evidence="1" type="ORF">C1645_831375</name>
</gene>
<dbReference type="OrthoDB" id="2449048at2759"/>
<proteinExistence type="predicted"/>
<dbReference type="EMBL" id="QKYT01000451">
    <property type="protein sequence ID" value="RIA85052.1"/>
    <property type="molecule type" value="Genomic_DNA"/>
</dbReference>
<keyword evidence="2" id="KW-1185">Reference proteome</keyword>